<feature type="domain" description="Vacuolar membrane protease transmembrane" evidence="19">
    <location>
        <begin position="574"/>
        <end position="662"/>
    </location>
</feature>
<dbReference type="STRING" id="1036808.A0A0C3DTH0"/>
<feature type="domain" description="Peptidase M28" evidence="17">
    <location>
        <begin position="119"/>
        <end position="293"/>
    </location>
</feature>
<proteinExistence type="inferred from homology"/>
<dbReference type="HOGENOM" id="CLU_006412_1_0_1"/>
<dbReference type="GO" id="GO:0008235">
    <property type="term" value="F:metalloexopeptidase activity"/>
    <property type="evidence" value="ECO:0007669"/>
    <property type="project" value="InterPro"/>
</dbReference>
<evidence type="ECO:0000256" key="12">
    <source>
        <dbReference type="ARBA" id="ARBA00023049"/>
    </source>
</evidence>
<organism evidence="20 21">
    <name type="scientific">Scleroderma citrinum Foug A</name>
    <dbReference type="NCBI Taxonomy" id="1036808"/>
    <lineage>
        <taxon>Eukaryota</taxon>
        <taxon>Fungi</taxon>
        <taxon>Dikarya</taxon>
        <taxon>Basidiomycota</taxon>
        <taxon>Agaricomycotina</taxon>
        <taxon>Agaricomycetes</taxon>
        <taxon>Agaricomycetidae</taxon>
        <taxon>Boletales</taxon>
        <taxon>Sclerodermatineae</taxon>
        <taxon>Sclerodermataceae</taxon>
        <taxon>Scleroderma</taxon>
    </lineage>
</organism>
<keyword evidence="12" id="KW-0482">Metalloprotease</keyword>
<feature type="transmembrane region" description="Helical" evidence="16">
    <location>
        <begin position="420"/>
        <end position="439"/>
    </location>
</feature>
<comment type="function">
    <text evidence="2">May be involved in vacuolar sorting and osmoregulation.</text>
</comment>
<dbReference type="Proteomes" id="UP000053989">
    <property type="component" value="Unassembled WGS sequence"/>
</dbReference>
<feature type="domain" description="Vacuolar membrane protease C-terminal" evidence="18">
    <location>
        <begin position="695"/>
        <end position="916"/>
    </location>
</feature>
<dbReference type="Pfam" id="PF22251">
    <property type="entry name" value="PFF1_TM"/>
    <property type="match status" value="2"/>
</dbReference>
<dbReference type="PANTHER" id="PTHR12147:SF58">
    <property type="entry name" value="VACUOLAR MEMBRANE PROTEASE"/>
    <property type="match status" value="1"/>
</dbReference>
<dbReference type="InterPro" id="IPR048024">
    <property type="entry name" value="Fxna-like_M28_dom"/>
</dbReference>
<feature type="domain" description="Vacuolar membrane protease transmembrane" evidence="19">
    <location>
        <begin position="420"/>
        <end position="536"/>
    </location>
</feature>
<evidence type="ECO:0000259" key="18">
    <source>
        <dbReference type="Pfam" id="PF22250"/>
    </source>
</evidence>
<evidence type="ECO:0000256" key="1">
    <source>
        <dbReference type="ARBA" id="ARBA00001947"/>
    </source>
</evidence>
<keyword evidence="10 15" id="KW-0862">Zinc</keyword>
<feature type="transmembrane region" description="Helical" evidence="16">
    <location>
        <begin position="451"/>
        <end position="469"/>
    </location>
</feature>
<reference evidence="20 21" key="1">
    <citation type="submission" date="2014-04" db="EMBL/GenBank/DDBJ databases">
        <authorList>
            <consortium name="DOE Joint Genome Institute"/>
            <person name="Kuo A."/>
            <person name="Kohler A."/>
            <person name="Nagy L.G."/>
            <person name="Floudas D."/>
            <person name="Copeland A."/>
            <person name="Barry K.W."/>
            <person name="Cichocki N."/>
            <person name="Veneault-Fourrey C."/>
            <person name="LaButti K."/>
            <person name="Lindquist E.A."/>
            <person name="Lipzen A."/>
            <person name="Lundell T."/>
            <person name="Morin E."/>
            <person name="Murat C."/>
            <person name="Sun H."/>
            <person name="Tunlid A."/>
            <person name="Henrissat B."/>
            <person name="Grigoriev I.V."/>
            <person name="Hibbett D.S."/>
            <person name="Martin F."/>
            <person name="Nordberg H.P."/>
            <person name="Cantor M.N."/>
            <person name="Hua S.X."/>
        </authorList>
    </citation>
    <scope>NUCLEOTIDE SEQUENCE [LARGE SCALE GENOMIC DNA]</scope>
    <source>
        <strain evidence="20 21">Foug A</strain>
    </source>
</reference>
<keyword evidence="9 15" id="KW-0378">Hydrolase</keyword>
<evidence type="ECO:0000256" key="10">
    <source>
        <dbReference type="ARBA" id="ARBA00022833"/>
    </source>
</evidence>
<feature type="transmembrane region" description="Helical" evidence="16">
    <location>
        <begin position="667"/>
        <end position="687"/>
    </location>
</feature>
<dbReference type="InterPro" id="IPR053976">
    <property type="entry name" value="PFF1_TM"/>
</dbReference>
<feature type="transmembrane region" description="Helical" evidence="16">
    <location>
        <begin position="603"/>
        <end position="628"/>
    </location>
</feature>
<keyword evidence="11 16" id="KW-1133">Transmembrane helix</keyword>
<evidence type="ECO:0000256" key="3">
    <source>
        <dbReference type="ARBA" id="ARBA00004128"/>
    </source>
</evidence>
<reference evidence="21" key="2">
    <citation type="submission" date="2015-01" db="EMBL/GenBank/DDBJ databases">
        <title>Evolutionary Origins and Diversification of the Mycorrhizal Mutualists.</title>
        <authorList>
            <consortium name="DOE Joint Genome Institute"/>
            <consortium name="Mycorrhizal Genomics Consortium"/>
            <person name="Kohler A."/>
            <person name="Kuo A."/>
            <person name="Nagy L.G."/>
            <person name="Floudas D."/>
            <person name="Copeland A."/>
            <person name="Barry K.W."/>
            <person name="Cichocki N."/>
            <person name="Veneault-Fourrey C."/>
            <person name="LaButti K."/>
            <person name="Lindquist E.A."/>
            <person name="Lipzen A."/>
            <person name="Lundell T."/>
            <person name="Morin E."/>
            <person name="Murat C."/>
            <person name="Riley R."/>
            <person name="Ohm R."/>
            <person name="Sun H."/>
            <person name="Tunlid A."/>
            <person name="Henrissat B."/>
            <person name="Grigoriev I.V."/>
            <person name="Hibbett D.S."/>
            <person name="Martin F."/>
        </authorList>
    </citation>
    <scope>NUCLEOTIDE SEQUENCE [LARGE SCALE GENOMIC DNA]</scope>
    <source>
        <strain evidence="21">Foug A</strain>
    </source>
</reference>
<feature type="transmembrane region" description="Helical" evidence="16">
    <location>
        <begin position="489"/>
        <end position="508"/>
    </location>
</feature>
<evidence type="ECO:0000256" key="16">
    <source>
        <dbReference type="SAM" id="Phobius"/>
    </source>
</evidence>
<dbReference type="CDD" id="cd03875">
    <property type="entry name" value="M28_Fxna_like"/>
    <property type="match status" value="1"/>
</dbReference>
<name>A0A0C3DTH0_9AGAM</name>
<dbReference type="InterPro" id="IPR007484">
    <property type="entry name" value="Peptidase_M28"/>
</dbReference>
<evidence type="ECO:0000313" key="21">
    <source>
        <dbReference type="Proteomes" id="UP000053989"/>
    </source>
</evidence>
<comment type="similarity">
    <text evidence="4 15">Belongs to the peptidase M28 family.</text>
</comment>
<dbReference type="SUPFAM" id="SSF53187">
    <property type="entry name" value="Zn-dependent exopeptidases"/>
    <property type="match status" value="1"/>
</dbReference>
<evidence type="ECO:0000256" key="15">
    <source>
        <dbReference type="RuleBase" id="RU361240"/>
    </source>
</evidence>
<dbReference type="GO" id="GO:0005774">
    <property type="term" value="C:vacuolar membrane"/>
    <property type="evidence" value="ECO:0007669"/>
    <property type="project" value="UniProtKB-SubCell"/>
</dbReference>
<keyword evidence="13 16" id="KW-0472">Membrane</keyword>
<evidence type="ECO:0000259" key="17">
    <source>
        <dbReference type="Pfam" id="PF04389"/>
    </source>
</evidence>
<accession>A0A0C3DTH0</accession>
<evidence type="ECO:0000256" key="8">
    <source>
        <dbReference type="ARBA" id="ARBA00022723"/>
    </source>
</evidence>
<dbReference type="EC" id="3.4.-.-" evidence="15"/>
<feature type="transmembrane region" description="Helical" evidence="16">
    <location>
        <begin position="12"/>
        <end position="35"/>
    </location>
</feature>
<dbReference type="PANTHER" id="PTHR12147">
    <property type="entry name" value="METALLOPEPTIDASE M28 FAMILY MEMBER"/>
    <property type="match status" value="1"/>
</dbReference>
<dbReference type="GO" id="GO:0006508">
    <property type="term" value="P:proteolysis"/>
    <property type="evidence" value="ECO:0007669"/>
    <property type="project" value="UniProtKB-KW"/>
</dbReference>
<comment type="cofactor">
    <cofactor evidence="1">
        <name>Zn(2+)</name>
        <dbReference type="ChEBI" id="CHEBI:29105"/>
    </cofactor>
</comment>
<comment type="subcellular location">
    <subcellularLocation>
        <location evidence="3">Vacuole membrane</location>
        <topology evidence="3">Multi-pass membrane protein</topology>
    </subcellularLocation>
</comment>
<feature type="transmembrane region" description="Helical" evidence="16">
    <location>
        <begin position="640"/>
        <end position="661"/>
    </location>
</feature>
<evidence type="ECO:0000313" key="20">
    <source>
        <dbReference type="EMBL" id="KIM63920.1"/>
    </source>
</evidence>
<evidence type="ECO:0000256" key="9">
    <source>
        <dbReference type="ARBA" id="ARBA00022801"/>
    </source>
</evidence>
<dbReference type="OrthoDB" id="76293at2759"/>
<evidence type="ECO:0000256" key="14">
    <source>
        <dbReference type="ARBA" id="ARBA00023180"/>
    </source>
</evidence>
<evidence type="ECO:0000259" key="19">
    <source>
        <dbReference type="Pfam" id="PF22251"/>
    </source>
</evidence>
<dbReference type="GO" id="GO:0046872">
    <property type="term" value="F:metal ion binding"/>
    <property type="evidence" value="ECO:0007669"/>
    <property type="project" value="UniProtKB-KW"/>
</dbReference>
<feature type="transmembrane region" description="Helical" evidence="16">
    <location>
        <begin position="520"/>
        <end position="543"/>
    </location>
</feature>
<sequence>MRILDRIPAVLAFRTVPTTVALVVVYAAIFISVLLTDQIPSIPKHTRGLDLDQAYLDLHQVSARPHPFNSHANDIVRDYILGRISNVASRYPHVEIFDDTVSNASWATKPIGVYFEGNNILVKVEGTDPEYRDSGGVLLSAHFDSVSTAPGTTDNGMGVVTAIQMVEYFAKHRPKRTVVFNINNAEEEGLYGAHAFLEHPWFSISDVFLNLEGAAAGGRPLLFRATSAIPLQSWSGAYVPHPHANVLSADSFSRGVVRSATDFSVYALAGLEGLDFAFYRGRSRYHTKYDSIPGMTGGKKALWAMMENTHGASIALANRDNFHVHPSGQRDRPVYFDLFGSALVLFSLEGLFIMNVVLLTAGPITLLLLMYSQRIIKATKWIRQRRQEAANGGEVHEPWEIRALQILKCIGKALWRSASFWVALLVSAGLQVALVALYVKINPFVIHSHPYLVLISVLSLAYLSTVLVFSIPLPKGGVAPTPEQRKLEIFLQVYIFTWLALVLSTVLLRKTGIGGTYLFSFWNAAVLLGCILACIEVTAYPLLGVSSSERTGYEAVPTEEVGDGEEALRDVDVAEPSETTPLLRASREDSPFPDRSWWAVDWWILQLLVSVPFPVILFFHVVVMVLGGQSQTLADGINPSVVYAMVSVLALLIILPMAPFATNVHRLLTFIVLVVFILSTLYTWLAFPFTEQDPLKIYFSQTVDLESSNTHVERVTTALTGPRQYLQSHILSHLPSAYNAPVACYDAPDKLGLQTCKWEVGNDMAPSPGGNEWDEDAWVSTSVFRTGEHRARITVRGRNTRNCYIEVGNRKITQFAVLGDGVKGLQTGYEIPDGGLDTIRLWSRDFGKEFEVDMAWKGSGDTVPIGEVSGRISCGWVEYESGTVGGGRTGGRIPSLEEVIAFLPEWAVVSKSASALFDAGFYFQA</sequence>
<dbReference type="InParanoid" id="A0A0C3DTH0"/>
<evidence type="ECO:0000256" key="6">
    <source>
        <dbReference type="ARBA" id="ARBA00022670"/>
    </source>
</evidence>
<dbReference type="Gene3D" id="3.40.630.10">
    <property type="entry name" value="Zn peptidases"/>
    <property type="match status" value="1"/>
</dbReference>
<keyword evidence="6 15" id="KW-0645">Protease</keyword>
<evidence type="ECO:0000256" key="13">
    <source>
        <dbReference type="ARBA" id="ARBA00023136"/>
    </source>
</evidence>
<evidence type="ECO:0000256" key="7">
    <source>
        <dbReference type="ARBA" id="ARBA00022692"/>
    </source>
</evidence>
<gene>
    <name evidence="20" type="ORF">SCLCIDRAFT_1213719</name>
</gene>
<dbReference type="Pfam" id="PF22250">
    <property type="entry name" value="PFF1_C"/>
    <property type="match status" value="1"/>
</dbReference>
<dbReference type="FunCoup" id="A0A0C3DTH0">
    <property type="interactions" value="11"/>
</dbReference>
<keyword evidence="14" id="KW-0325">Glycoprotein</keyword>
<evidence type="ECO:0000256" key="11">
    <source>
        <dbReference type="ARBA" id="ARBA00022989"/>
    </source>
</evidence>
<dbReference type="InterPro" id="IPR045175">
    <property type="entry name" value="M28_fam"/>
</dbReference>
<dbReference type="EMBL" id="KN822031">
    <property type="protein sequence ID" value="KIM63920.1"/>
    <property type="molecule type" value="Genomic_DNA"/>
</dbReference>
<dbReference type="InterPro" id="IPR053975">
    <property type="entry name" value="PFF1_C"/>
</dbReference>
<dbReference type="Pfam" id="PF04389">
    <property type="entry name" value="Peptidase_M28"/>
    <property type="match status" value="1"/>
</dbReference>
<evidence type="ECO:0000256" key="2">
    <source>
        <dbReference type="ARBA" id="ARBA00003273"/>
    </source>
</evidence>
<keyword evidence="21" id="KW-1185">Reference proteome</keyword>
<evidence type="ECO:0000256" key="5">
    <source>
        <dbReference type="ARBA" id="ARBA00022554"/>
    </source>
</evidence>
<evidence type="ECO:0000256" key="4">
    <source>
        <dbReference type="ARBA" id="ARBA00010918"/>
    </source>
</evidence>
<feature type="transmembrane region" description="Helical" evidence="16">
    <location>
        <begin position="338"/>
        <end position="371"/>
    </location>
</feature>
<keyword evidence="7 16" id="KW-0812">Transmembrane</keyword>
<dbReference type="AlphaFoldDB" id="A0A0C3DTH0"/>
<keyword evidence="5" id="KW-0926">Vacuole</keyword>
<keyword evidence="8 15" id="KW-0479">Metal-binding</keyword>
<protein>
    <recommendedName>
        <fullName evidence="15">Peptide hydrolase</fullName>
        <ecNumber evidence="15">3.4.-.-</ecNumber>
    </recommendedName>
</protein>